<organism evidence="3 4">
    <name type="scientific">Methylobacterium durans</name>
    <dbReference type="NCBI Taxonomy" id="2202825"/>
    <lineage>
        <taxon>Bacteria</taxon>
        <taxon>Pseudomonadati</taxon>
        <taxon>Pseudomonadota</taxon>
        <taxon>Alphaproteobacteria</taxon>
        <taxon>Hyphomicrobiales</taxon>
        <taxon>Methylobacteriaceae</taxon>
        <taxon>Methylobacterium</taxon>
    </lineage>
</organism>
<dbReference type="InterPro" id="IPR009270">
    <property type="entry name" value="DUF927"/>
</dbReference>
<reference evidence="4" key="1">
    <citation type="submission" date="2018-05" db="EMBL/GenBank/DDBJ databases">
        <title>Complete Genome Sequence of Methylobacterium sp. 17SD2-17.</title>
        <authorList>
            <person name="Srinivasan S."/>
        </authorList>
    </citation>
    <scope>NUCLEOTIDE SEQUENCE [LARGE SCALE GENOMIC DNA]</scope>
    <source>
        <strain evidence="4">17SD2-17</strain>
    </source>
</reference>
<accession>A0A2U8W5Q8</accession>
<keyword evidence="4" id="KW-1185">Reference proteome</keyword>
<dbReference type="AlphaFoldDB" id="A0A2U8W5Q8"/>
<evidence type="ECO:0000313" key="3">
    <source>
        <dbReference type="EMBL" id="AWN40692.1"/>
    </source>
</evidence>
<dbReference type="Proteomes" id="UP000245926">
    <property type="component" value="Chromosome"/>
</dbReference>
<dbReference type="EMBL" id="CP029550">
    <property type="protein sequence ID" value="AWN40692.1"/>
    <property type="molecule type" value="Genomic_DNA"/>
</dbReference>
<dbReference type="OrthoDB" id="784829at2"/>
<gene>
    <name evidence="3" type="ORF">DK389_09335</name>
</gene>
<evidence type="ECO:0000256" key="1">
    <source>
        <dbReference type="SAM" id="MobiDB-lite"/>
    </source>
</evidence>
<dbReference type="Pfam" id="PF06048">
    <property type="entry name" value="DUF927"/>
    <property type="match status" value="1"/>
</dbReference>
<protein>
    <recommendedName>
        <fullName evidence="2">DUF927 domain-containing protein</fullName>
    </recommendedName>
</protein>
<feature type="domain" description="DUF927" evidence="2">
    <location>
        <begin position="42"/>
        <end position="314"/>
    </location>
</feature>
<sequence>MERVMTAYINLDDFGDASPEDESETTIQDSGVVWPPGYSLRSDGLWYEPGEDKNALQLSGPFYVLGLARDPDGQGWSIALTWTDPDGRPHRAFVPRADLLGTGVDALRPLVASGLIIAQDPGRIRLFKQALAQLECRARVRLVKSAGWHGAAFVLPNRTIGSAADETIVFDGQAGAARYATNGTLRDWIKQVAAPATANSRLVLALSTAFAGPLNDLLQWEGGGVHLVGSSSSGKSTALVAAGSVWGGGGRAGFVHTWRATGNGLESIARSHSGTLLALDELGEIDPREAAKTIYMLGNGVSKIRATREADTRPRAEWRAMLLSAGEIGLADKIVEAGGGRRPGHKCGSPTCRRMLGSVSACSSALTAWSLPSSPRPARNRHCRSTVQQGPHSLRLSPATRPRPSTLPGPISRRSRRACWQPAPSLMVRLSEWPSASP</sequence>
<evidence type="ECO:0000259" key="2">
    <source>
        <dbReference type="Pfam" id="PF06048"/>
    </source>
</evidence>
<evidence type="ECO:0000313" key="4">
    <source>
        <dbReference type="Proteomes" id="UP000245926"/>
    </source>
</evidence>
<feature type="region of interest" description="Disordered" evidence="1">
    <location>
        <begin position="371"/>
        <end position="418"/>
    </location>
</feature>
<proteinExistence type="predicted"/>
<dbReference type="KEGG" id="mets:DK389_09335"/>
<name>A0A2U8W5Q8_9HYPH</name>